<dbReference type="Proteomes" id="UP000887579">
    <property type="component" value="Unplaced"/>
</dbReference>
<name>A0AC34GD42_9BILA</name>
<organism evidence="1 2">
    <name type="scientific">Panagrolaimus sp. ES5</name>
    <dbReference type="NCBI Taxonomy" id="591445"/>
    <lineage>
        <taxon>Eukaryota</taxon>
        <taxon>Metazoa</taxon>
        <taxon>Ecdysozoa</taxon>
        <taxon>Nematoda</taxon>
        <taxon>Chromadorea</taxon>
        <taxon>Rhabditida</taxon>
        <taxon>Tylenchina</taxon>
        <taxon>Panagrolaimomorpha</taxon>
        <taxon>Panagrolaimoidea</taxon>
        <taxon>Panagrolaimidae</taxon>
        <taxon>Panagrolaimus</taxon>
    </lineage>
</organism>
<evidence type="ECO:0000313" key="2">
    <source>
        <dbReference type="WBParaSite" id="ES5_v2.g27684.t1"/>
    </source>
</evidence>
<accession>A0AC34GD42</accession>
<dbReference type="WBParaSite" id="ES5_v2.g27684.t1">
    <property type="protein sequence ID" value="ES5_v2.g27684.t1"/>
    <property type="gene ID" value="ES5_v2.g27684"/>
</dbReference>
<sequence length="237" mass="27122">MSSVTVVCPNAHRCKISVSAGTVLRQVLEECCLKQGYDVDSYALHHRNKPLDDSLPFRLSGLPNNASLDLVQSQQKKVDQEVEIALQTPEGRKICKFMSTTMLTDMLKKFSEEFGHDLLAENTGKAPTITYLNKHWKSKILLASTSLKSIGISSGRVLLRYSVTEFSENEKAEIERSLAAENERRKKMEEDFIQLKAKNDARAAMEAKYQKDFEERQAAEKQQREKDEEKMRQEFEK</sequence>
<protein>
    <submittedName>
        <fullName evidence="2">TUG ubiquitin-like domain-containing protein</fullName>
    </submittedName>
</protein>
<reference evidence="2" key="1">
    <citation type="submission" date="2022-11" db="UniProtKB">
        <authorList>
            <consortium name="WormBaseParasite"/>
        </authorList>
    </citation>
    <scope>IDENTIFICATION</scope>
</reference>
<proteinExistence type="predicted"/>
<evidence type="ECO:0000313" key="1">
    <source>
        <dbReference type="Proteomes" id="UP000887579"/>
    </source>
</evidence>